<comment type="caution">
    <text evidence="6">The sequence shown here is derived from an EMBL/GenBank/DDBJ whole genome shotgun (WGS) entry which is preliminary data.</text>
</comment>
<keyword evidence="4 6" id="KW-0067">ATP-binding</keyword>
<evidence type="ECO:0000256" key="2">
    <source>
        <dbReference type="ARBA" id="ARBA00022448"/>
    </source>
</evidence>
<proteinExistence type="inferred from homology"/>
<keyword evidence="3" id="KW-0547">Nucleotide-binding</keyword>
<evidence type="ECO:0000256" key="1">
    <source>
        <dbReference type="ARBA" id="ARBA00005417"/>
    </source>
</evidence>
<dbReference type="SUPFAM" id="SSF52540">
    <property type="entry name" value="P-loop containing nucleoside triphosphate hydrolases"/>
    <property type="match status" value="1"/>
</dbReference>
<reference evidence="7" key="1">
    <citation type="submission" date="2021-01" db="EMBL/GenBank/DDBJ databases">
        <title>Genome public.</title>
        <authorList>
            <person name="Liu C."/>
            <person name="Sun Q."/>
        </authorList>
    </citation>
    <scope>NUCLEOTIDE SEQUENCE [LARGE SCALE GENOMIC DNA]</scope>
    <source>
        <strain evidence="7">YIM B02505</strain>
    </source>
</reference>
<dbReference type="Gene3D" id="3.40.50.300">
    <property type="entry name" value="P-loop containing nucleotide triphosphate hydrolases"/>
    <property type="match status" value="1"/>
</dbReference>
<evidence type="ECO:0000256" key="4">
    <source>
        <dbReference type="ARBA" id="ARBA00022840"/>
    </source>
</evidence>
<dbReference type="InterPro" id="IPR017871">
    <property type="entry name" value="ABC_transporter-like_CS"/>
</dbReference>
<dbReference type="PANTHER" id="PTHR43335:SF4">
    <property type="entry name" value="ABC TRANSPORTER, ATP-BINDING PROTEIN"/>
    <property type="match status" value="1"/>
</dbReference>
<dbReference type="SMART" id="SM00382">
    <property type="entry name" value="AAA"/>
    <property type="match status" value="1"/>
</dbReference>
<keyword evidence="7" id="KW-1185">Reference proteome</keyword>
<dbReference type="InterPro" id="IPR003439">
    <property type="entry name" value="ABC_transporter-like_ATP-bd"/>
</dbReference>
<dbReference type="InterPro" id="IPR027417">
    <property type="entry name" value="P-loop_NTPase"/>
</dbReference>
<comment type="similarity">
    <text evidence="1">Belongs to the ABC transporter superfamily.</text>
</comment>
<dbReference type="GO" id="GO:0005524">
    <property type="term" value="F:ATP binding"/>
    <property type="evidence" value="ECO:0007669"/>
    <property type="project" value="UniProtKB-KW"/>
</dbReference>
<gene>
    <name evidence="6" type="ORF">JHL18_22065</name>
</gene>
<dbReference type="RefSeq" id="WP_200273304.1">
    <property type="nucleotide sequence ID" value="NZ_JAENHN010000059.1"/>
</dbReference>
<evidence type="ECO:0000256" key="3">
    <source>
        <dbReference type="ARBA" id="ARBA00022741"/>
    </source>
</evidence>
<dbReference type="EMBL" id="JAENHN010000059">
    <property type="protein sequence ID" value="MBK1813311.1"/>
    <property type="molecule type" value="Genomic_DNA"/>
</dbReference>
<accession>A0ABS1EVD2</accession>
<evidence type="ECO:0000313" key="6">
    <source>
        <dbReference type="EMBL" id="MBK1813311.1"/>
    </source>
</evidence>
<dbReference type="InterPro" id="IPR003593">
    <property type="entry name" value="AAA+_ATPase"/>
</dbReference>
<dbReference type="Pfam" id="PF00005">
    <property type="entry name" value="ABC_tran"/>
    <property type="match status" value="1"/>
</dbReference>
<dbReference type="PANTHER" id="PTHR43335">
    <property type="entry name" value="ABC TRANSPORTER, ATP-BINDING PROTEIN"/>
    <property type="match status" value="1"/>
</dbReference>
<dbReference type="Proteomes" id="UP000596739">
    <property type="component" value="Unassembled WGS sequence"/>
</dbReference>
<organism evidence="6 7">
    <name type="scientific">Clostridium yunnanense</name>
    <dbReference type="NCBI Taxonomy" id="2800325"/>
    <lineage>
        <taxon>Bacteria</taxon>
        <taxon>Bacillati</taxon>
        <taxon>Bacillota</taxon>
        <taxon>Clostridia</taxon>
        <taxon>Eubacteriales</taxon>
        <taxon>Clostridiaceae</taxon>
        <taxon>Clostridium</taxon>
    </lineage>
</organism>
<evidence type="ECO:0000259" key="5">
    <source>
        <dbReference type="PROSITE" id="PS50893"/>
    </source>
</evidence>
<evidence type="ECO:0000313" key="7">
    <source>
        <dbReference type="Proteomes" id="UP000596739"/>
    </source>
</evidence>
<dbReference type="PROSITE" id="PS50893">
    <property type="entry name" value="ABC_TRANSPORTER_2"/>
    <property type="match status" value="1"/>
</dbReference>
<dbReference type="PROSITE" id="PS00211">
    <property type="entry name" value="ABC_TRANSPORTER_1"/>
    <property type="match status" value="1"/>
</dbReference>
<sequence>MNEILRVENITKAYGRQKVLEGVNLSINEGEIIGLVGPNGAGKTTLMKIITSLLKSYSGDVFIKDENIKTSKKKETKSVGCVIETPGFYPNLTGYENLLFFAEISGMRDKKEIDEIVKSLGIEDYVHRKVKQYSLGMKQRLGVAQAVLTYPPLLILDEPTNGLDPAIVPELRKFIKQLAKEKNTAVLISSHILSEIELMCDKVVFIQKGKIIKVESLNRDSGDATTVAFITSKIGALEVFFNERKLNCKVTDKDQIQCKINREDLENLVSSISKADIPLRSVYEVKDSLEKKYLDTMRSE</sequence>
<protein>
    <submittedName>
        <fullName evidence="6">ABC transporter ATP-binding protein</fullName>
    </submittedName>
</protein>
<name>A0ABS1EVD2_9CLOT</name>
<keyword evidence="2" id="KW-0813">Transport</keyword>
<feature type="domain" description="ABC transporter" evidence="5">
    <location>
        <begin position="5"/>
        <end position="233"/>
    </location>
</feature>